<accession>X1LDU7</accession>
<evidence type="ECO:0000256" key="1">
    <source>
        <dbReference type="SAM" id="MobiDB-lite"/>
    </source>
</evidence>
<dbReference type="EMBL" id="BARU01047604">
    <property type="protein sequence ID" value="GAI00600.1"/>
    <property type="molecule type" value="Genomic_DNA"/>
</dbReference>
<gene>
    <name evidence="2" type="ORF">S03H2_71244</name>
</gene>
<comment type="caution">
    <text evidence="2">The sequence shown here is derived from an EMBL/GenBank/DDBJ whole genome shotgun (WGS) entry which is preliminary data.</text>
</comment>
<evidence type="ECO:0000313" key="2">
    <source>
        <dbReference type="EMBL" id="GAI00600.1"/>
    </source>
</evidence>
<feature type="compositionally biased region" description="Polar residues" evidence="1">
    <location>
        <begin position="56"/>
        <end position="65"/>
    </location>
</feature>
<reference evidence="2" key="1">
    <citation type="journal article" date="2014" name="Front. Microbiol.">
        <title>High frequency of phylogenetically diverse reductive dehalogenase-homologous genes in deep subseafloor sedimentary metagenomes.</title>
        <authorList>
            <person name="Kawai M."/>
            <person name="Futagami T."/>
            <person name="Toyoda A."/>
            <person name="Takaki Y."/>
            <person name="Nishi S."/>
            <person name="Hori S."/>
            <person name="Arai W."/>
            <person name="Tsubouchi T."/>
            <person name="Morono Y."/>
            <person name="Uchiyama I."/>
            <person name="Ito T."/>
            <person name="Fujiyama A."/>
            <person name="Inagaki F."/>
            <person name="Takami H."/>
        </authorList>
    </citation>
    <scope>NUCLEOTIDE SEQUENCE</scope>
    <source>
        <strain evidence="2">Expedition CK06-06</strain>
    </source>
</reference>
<organism evidence="2">
    <name type="scientific">marine sediment metagenome</name>
    <dbReference type="NCBI Taxonomy" id="412755"/>
    <lineage>
        <taxon>unclassified sequences</taxon>
        <taxon>metagenomes</taxon>
        <taxon>ecological metagenomes</taxon>
    </lineage>
</organism>
<protein>
    <submittedName>
        <fullName evidence="2">Uncharacterized protein</fullName>
    </submittedName>
</protein>
<proteinExistence type="predicted"/>
<sequence length="65" mass="7491">MLDPTEFIHDKFRSETRPKEFEWSPICKGSARLAEPGQEPIPTAENLSPQRDRLRNLQQRANSGL</sequence>
<feature type="non-terminal residue" evidence="2">
    <location>
        <position position="65"/>
    </location>
</feature>
<name>X1LDU7_9ZZZZ</name>
<feature type="region of interest" description="Disordered" evidence="1">
    <location>
        <begin position="29"/>
        <end position="65"/>
    </location>
</feature>
<dbReference type="AlphaFoldDB" id="X1LDU7"/>